<dbReference type="OrthoDB" id="10595900at2759"/>
<dbReference type="AlphaFoldDB" id="A0A3P7L522"/>
<sequence length="221" mass="24911">MSLASSNLWFTVREQMYCPCPCDFFQLSSYLYCLSNLFMLSARLLALSAFAASVGPMPLVYVLLANACIAGLTELFICCGNAERSNPSKANIMTRIVECLGLVFDVPFTITFMMGHAGIGCYCFWTLETLALDVFAYCWIRNQQNSIAANKISNRLQSNACLQTALFVIIIVFTADQDFCDFDKVLQSYDYFEKDFWALYACLEKLDAFAANIFLGHENWV</sequence>
<protein>
    <submittedName>
        <fullName evidence="2">Uncharacterized protein</fullName>
    </submittedName>
</protein>
<keyword evidence="1" id="KW-0812">Transmembrane</keyword>
<gene>
    <name evidence="2" type="ORF">DILT_LOCUS4511</name>
</gene>
<accession>A0A3P7L522</accession>
<evidence type="ECO:0000313" key="2">
    <source>
        <dbReference type="EMBL" id="VDN08680.1"/>
    </source>
</evidence>
<keyword evidence="3" id="KW-1185">Reference proteome</keyword>
<feature type="transmembrane region" description="Helical" evidence="1">
    <location>
        <begin position="59"/>
        <end position="77"/>
    </location>
</feature>
<organism evidence="2 3">
    <name type="scientific">Dibothriocephalus latus</name>
    <name type="common">Fish tapeworm</name>
    <name type="synonym">Diphyllobothrium latum</name>
    <dbReference type="NCBI Taxonomy" id="60516"/>
    <lineage>
        <taxon>Eukaryota</taxon>
        <taxon>Metazoa</taxon>
        <taxon>Spiralia</taxon>
        <taxon>Lophotrochozoa</taxon>
        <taxon>Platyhelminthes</taxon>
        <taxon>Cestoda</taxon>
        <taxon>Eucestoda</taxon>
        <taxon>Diphyllobothriidea</taxon>
        <taxon>Diphyllobothriidae</taxon>
        <taxon>Dibothriocephalus</taxon>
    </lineage>
</organism>
<proteinExistence type="predicted"/>
<dbReference type="EMBL" id="UYRU01045599">
    <property type="protein sequence ID" value="VDN08680.1"/>
    <property type="molecule type" value="Genomic_DNA"/>
</dbReference>
<evidence type="ECO:0000313" key="3">
    <source>
        <dbReference type="Proteomes" id="UP000281553"/>
    </source>
</evidence>
<keyword evidence="1" id="KW-0472">Membrane</keyword>
<name>A0A3P7L522_DIBLA</name>
<evidence type="ECO:0000256" key="1">
    <source>
        <dbReference type="SAM" id="Phobius"/>
    </source>
</evidence>
<dbReference type="Proteomes" id="UP000281553">
    <property type="component" value="Unassembled WGS sequence"/>
</dbReference>
<keyword evidence="1" id="KW-1133">Transmembrane helix</keyword>
<reference evidence="2 3" key="1">
    <citation type="submission" date="2018-11" db="EMBL/GenBank/DDBJ databases">
        <authorList>
            <consortium name="Pathogen Informatics"/>
        </authorList>
    </citation>
    <scope>NUCLEOTIDE SEQUENCE [LARGE SCALE GENOMIC DNA]</scope>
</reference>